<evidence type="ECO:0000313" key="3">
    <source>
        <dbReference type="Proteomes" id="UP000292685"/>
    </source>
</evidence>
<reference evidence="2 3" key="1">
    <citation type="submission" date="2019-02" db="EMBL/GenBank/DDBJ databases">
        <title>Sequencing the genomes of 1000 actinobacteria strains.</title>
        <authorList>
            <person name="Klenk H.-P."/>
        </authorList>
    </citation>
    <scope>NUCLEOTIDE SEQUENCE [LARGE SCALE GENOMIC DNA]</scope>
    <source>
        <strain evidence="2 3">DSM 17364</strain>
    </source>
</reference>
<organism evidence="2 3">
    <name type="scientific">Zhihengliuella halotolerans</name>
    <dbReference type="NCBI Taxonomy" id="370736"/>
    <lineage>
        <taxon>Bacteria</taxon>
        <taxon>Bacillati</taxon>
        <taxon>Actinomycetota</taxon>
        <taxon>Actinomycetes</taxon>
        <taxon>Micrococcales</taxon>
        <taxon>Micrococcaceae</taxon>
        <taxon>Zhihengliuella</taxon>
    </lineage>
</organism>
<protein>
    <submittedName>
        <fullName evidence="2">Reverse transcriptase (RNA-dependent DNA polymerase)</fullName>
    </submittedName>
</protein>
<keyword evidence="2" id="KW-0548">Nucleotidyltransferase</keyword>
<dbReference type="PROSITE" id="PS50878">
    <property type="entry name" value="RT_POL"/>
    <property type="match status" value="1"/>
</dbReference>
<name>A0A4Q8AC77_9MICC</name>
<dbReference type="EMBL" id="SHLA01000001">
    <property type="protein sequence ID" value="RZU61225.1"/>
    <property type="molecule type" value="Genomic_DNA"/>
</dbReference>
<comment type="caution">
    <text evidence="2">The sequence shown here is derived from an EMBL/GenBank/DDBJ whole genome shotgun (WGS) entry which is preliminary data.</text>
</comment>
<dbReference type="SUPFAM" id="SSF56672">
    <property type="entry name" value="DNA/RNA polymerases"/>
    <property type="match status" value="1"/>
</dbReference>
<dbReference type="CDD" id="cd01646">
    <property type="entry name" value="RT_Bac_retron_I"/>
    <property type="match status" value="1"/>
</dbReference>
<dbReference type="AlphaFoldDB" id="A0A4Q8AC77"/>
<dbReference type="InterPro" id="IPR000477">
    <property type="entry name" value="RT_dom"/>
</dbReference>
<evidence type="ECO:0000259" key="1">
    <source>
        <dbReference type="PROSITE" id="PS50878"/>
    </source>
</evidence>
<evidence type="ECO:0000313" key="2">
    <source>
        <dbReference type="EMBL" id="RZU61225.1"/>
    </source>
</evidence>
<dbReference type="Pfam" id="PF00078">
    <property type="entry name" value="RVT_1"/>
    <property type="match status" value="1"/>
</dbReference>
<accession>A0A4Q8AC77</accession>
<dbReference type="InterPro" id="IPR051083">
    <property type="entry name" value="GrpII_Intron_Splice-Mob/Def"/>
</dbReference>
<gene>
    <name evidence="2" type="ORF">EV380_0788</name>
</gene>
<keyword evidence="2" id="KW-0695">RNA-directed DNA polymerase</keyword>
<dbReference type="Proteomes" id="UP000292685">
    <property type="component" value="Unassembled WGS sequence"/>
</dbReference>
<dbReference type="InterPro" id="IPR043502">
    <property type="entry name" value="DNA/RNA_pol_sf"/>
</dbReference>
<keyword evidence="2" id="KW-0808">Transferase</keyword>
<dbReference type="PANTHER" id="PTHR34047">
    <property type="entry name" value="NUCLEAR INTRON MATURASE 1, MITOCHONDRIAL-RELATED"/>
    <property type="match status" value="1"/>
</dbReference>
<sequence>MRDALPTLQDVKRLVFRQQRKKNLIPEHAALTNHFNTAIIKLRESAELATASQKPLIEKELRAKIEEKREAENAFLLKLAEQLEDYIIGQPDRIRLKKHSSVGRQITTLNKGKSIQAVFDRYCAMRLADSFRIRTVGRDQIIRTLIDALEMARGPKNDQPARRAIIRFDIREFYASIPHHLLLDKIESHAGIPSYVNKHVRSILGAYNRVYEVDQGVPQGVPSSAVLSEIFLENFDARLKRDTSVAVYLRYVDDVLIICDAANADHIETTVRSELLSLGLEINSSKFTSVTHPSNIPTFIEYLGYSFRFSKEQSQLESIDIDNKKSTRLRTALDRLEKYADSVDCWASPKAVDFYFLLFEYLLMPHASESDGDSLRIVTGLAYNARFARGRHTLQPNLTGFINTARSYTETRFARFRSSSGSPHVCPCCKQIVHRNQDMTEFAEKFLSTKQIFHSVALPHKSDEDRAAARRVLWN</sequence>
<keyword evidence="3" id="KW-1185">Reference proteome</keyword>
<dbReference type="GO" id="GO:0003964">
    <property type="term" value="F:RNA-directed DNA polymerase activity"/>
    <property type="evidence" value="ECO:0007669"/>
    <property type="project" value="UniProtKB-KW"/>
</dbReference>
<dbReference type="RefSeq" id="WP_130449488.1">
    <property type="nucleotide sequence ID" value="NZ_SHLA01000001.1"/>
</dbReference>
<dbReference type="PANTHER" id="PTHR34047:SF8">
    <property type="entry name" value="PROTEIN YKFC"/>
    <property type="match status" value="1"/>
</dbReference>
<dbReference type="OrthoDB" id="1550386at2"/>
<proteinExistence type="predicted"/>
<feature type="domain" description="Reverse transcriptase" evidence="1">
    <location>
        <begin position="90"/>
        <end position="307"/>
    </location>
</feature>